<dbReference type="Proteomes" id="UP000602510">
    <property type="component" value="Unassembled WGS sequence"/>
</dbReference>
<evidence type="ECO:0000313" key="3">
    <source>
        <dbReference type="Proteomes" id="UP000602510"/>
    </source>
</evidence>
<dbReference type="AlphaFoldDB" id="A0A833W6F9"/>
<dbReference type="EMBL" id="WSZM01000551">
    <property type="protein sequence ID" value="KAF4031698.1"/>
    <property type="molecule type" value="Genomic_DNA"/>
</dbReference>
<feature type="compositionally biased region" description="Basic and acidic residues" evidence="1">
    <location>
        <begin position="133"/>
        <end position="143"/>
    </location>
</feature>
<reference evidence="2" key="1">
    <citation type="submission" date="2020-04" db="EMBL/GenBank/DDBJ databases">
        <title>Hybrid Assembly of Korean Phytophthora infestans isolates.</title>
        <authorList>
            <person name="Prokchorchik M."/>
            <person name="Lee Y."/>
            <person name="Seo J."/>
            <person name="Cho J.-H."/>
            <person name="Park Y.-E."/>
            <person name="Jang D.-C."/>
            <person name="Im J.-S."/>
            <person name="Choi J.-G."/>
            <person name="Park H.-J."/>
            <person name="Lee G.-B."/>
            <person name="Lee Y.-G."/>
            <person name="Hong S.-Y."/>
            <person name="Cho K."/>
            <person name="Sohn K.H."/>
        </authorList>
    </citation>
    <scope>NUCLEOTIDE SEQUENCE</scope>
    <source>
        <strain evidence="2">KR_1_A1</strain>
    </source>
</reference>
<organism evidence="2 3">
    <name type="scientific">Phytophthora infestans</name>
    <name type="common">Potato late blight agent</name>
    <name type="synonym">Botrytis infestans</name>
    <dbReference type="NCBI Taxonomy" id="4787"/>
    <lineage>
        <taxon>Eukaryota</taxon>
        <taxon>Sar</taxon>
        <taxon>Stramenopiles</taxon>
        <taxon>Oomycota</taxon>
        <taxon>Peronosporomycetes</taxon>
        <taxon>Peronosporales</taxon>
        <taxon>Peronosporaceae</taxon>
        <taxon>Phytophthora</taxon>
    </lineage>
</organism>
<feature type="region of interest" description="Disordered" evidence="1">
    <location>
        <begin position="219"/>
        <end position="245"/>
    </location>
</feature>
<feature type="compositionally biased region" description="Low complexity" evidence="1">
    <location>
        <begin position="1"/>
        <end position="20"/>
    </location>
</feature>
<feature type="region of interest" description="Disordered" evidence="1">
    <location>
        <begin position="133"/>
        <end position="184"/>
    </location>
</feature>
<feature type="region of interest" description="Disordered" evidence="1">
    <location>
        <begin position="1"/>
        <end position="59"/>
    </location>
</feature>
<evidence type="ECO:0000313" key="2">
    <source>
        <dbReference type="EMBL" id="KAF4031698.1"/>
    </source>
</evidence>
<evidence type="ECO:0000256" key="1">
    <source>
        <dbReference type="SAM" id="MobiDB-lite"/>
    </source>
</evidence>
<protein>
    <submittedName>
        <fullName evidence="2">Uncharacterized protein</fullName>
    </submittedName>
</protein>
<name>A0A833W6F9_PHYIN</name>
<feature type="compositionally biased region" description="Polar residues" evidence="1">
    <location>
        <begin position="236"/>
        <end position="245"/>
    </location>
</feature>
<keyword evidence="3" id="KW-1185">Reference proteome</keyword>
<feature type="compositionally biased region" description="Low complexity" evidence="1">
    <location>
        <begin position="38"/>
        <end position="59"/>
    </location>
</feature>
<sequence>MAHPPTSTSSNSASPALGSPRHLPPPTSTASSARHQSPRAASTSESAPAAPSAPTLGSSGRLGLHVFVRKCAPAGLFSLSLDRPIPSVRVDNEALSDVIVIDEPEPLSSAAALSPGRSSARIRAKEVAKRIRAESRKAKRVDPVSEADLADARKKKRKASRSPVLPRHPNAASSPSTEPLPVVPDATFPAPLPCAFPPACGDDQPGLQAAYAKQVSTVSATSTALPSRGREEPLPGTSSSAPVNSAFNLDDFMRGFQPGGPTVPVSTVPQTIHGHRQLEDKVDQLFQLFTELRRELHSKETPISRGSPLCGNVDLVSASVSTTADSESSTWTLPPLGNPADMPPRELHRLRCASFIGPRTRTKGEYHPPQAHQLAAHRTFKELNAETGKWLSPMSFVLHLRELDRVRFDAPPAVLMAIYSGRLGSRGLTVMHFRPQSELEQLRRGSSNANFSVDFGASASLPVMNAQCQTYEDLLAAIGGLVSLGDALWYDHVRRLLSRLKRFVLANKERDENTPERVLLTLLHVNQFLGKALAHLMMDAPHWWRDVSEAVRAVD</sequence>
<gene>
    <name evidence="2" type="ORF">GN244_ATG16421</name>
</gene>
<accession>A0A833W6F9</accession>
<proteinExistence type="predicted"/>
<comment type="caution">
    <text evidence="2">The sequence shown here is derived from an EMBL/GenBank/DDBJ whole genome shotgun (WGS) entry which is preliminary data.</text>
</comment>